<feature type="region of interest" description="Disordered" evidence="1">
    <location>
        <begin position="106"/>
        <end position="125"/>
    </location>
</feature>
<dbReference type="EMBL" id="CAICTM010000910">
    <property type="protein sequence ID" value="CAB9518176.1"/>
    <property type="molecule type" value="Genomic_DNA"/>
</dbReference>
<dbReference type="Proteomes" id="UP001153069">
    <property type="component" value="Unassembled WGS sequence"/>
</dbReference>
<dbReference type="AlphaFoldDB" id="A0A9N8EF78"/>
<keyword evidence="3" id="KW-1185">Reference proteome</keyword>
<gene>
    <name evidence="2" type="ORF">SEMRO_912_G219350.1</name>
</gene>
<sequence>MSAKRTSNLINADESSAFYANNDAASYNTRYLRSIRNKERFQELHFYRCTVELIDELFPKRAGKGTLDPTETYRASASTIAEWRDLEQEEQMAWIEKERELKAQAGSDSHDSVAALPESAPPESAELKRSMEEQPMVPVPVAKIARQEEPIVVNAVNLEVPYSWDPYAYEVNTEFLLDRTCRGITLDFLKQAFLNEDAKLRGFSIVVGDAMNYKAQTYANNQSWPFASDPRVVGAIVEQMTTDNTKTIIVLKWICVIMAASGVTTNGNKMDSIHFHHPLCDRASTQIICEKCKLHGIHFIHLCSAAVEKQQAAMPGGGI</sequence>
<evidence type="ECO:0000313" key="2">
    <source>
        <dbReference type="EMBL" id="CAB9518176.1"/>
    </source>
</evidence>
<comment type="caution">
    <text evidence="2">The sequence shown here is derived from an EMBL/GenBank/DDBJ whole genome shotgun (WGS) entry which is preliminary data.</text>
</comment>
<feature type="compositionally biased region" description="Low complexity" evidence="1">
    <location>
        <begin position="114"/>
        <end position="124"/>
    </location>
</feature>
<evidence type="ECO:0000313" key="3">
    <source>
        <dbReference type="Proteomes" id="UP001153069"/>
    </source>
</evidence>
<name>A0A9N8EF78_9STRA</name>
<protein>
    <submittedName>
        <fullName evidence="2">Uncharacterized protein</fullName>
    </submittedName>
</protein>
<accession>A0A9N8EF78</accession>
<evidence type="ECO:0000256" key="1">
    <source>
        <dbReference type="SAM" id="MobiDB-lite"/>
    </source>
</evidence>
<organism evidence="2 3">
    <name type="scientific">Seminavis robusta</name>
    <dbReference type="NCBI Taxonomy" id="568900"/>
    <lineage>
        <taxon>Eukaryota</taxon>
        <taxon>Sar</taxon>
        <taxon>Stramenopiles</taxon>
        <taxon>Ochrophyta</taxon>
        <taxon>Bacillariophyta</taxon>
        <taxon>Bacillariophyceae</taxon>
        <taxon>Bacillariophycidae</taxon>
        <taxon>Naviculales</taxon>
        <taxon>Naviculaceae</taxon>
        <taxon>Seminavis</taxon>
    </lineage>
</organism>
<proteinExistence type="predicted"/>
<reference evidence="2" key="1">
    <citation type="submission" date="2020-06" db="EMBL/GenBank/DDBJ databases">
        <authorList>
            <consortium name="Plant Systems Biology data submission"/>
        </authorList>
    </citation>
    <scope>NUCLEOTIDE SEQUENCE</scope>
    <source>
        <strain evidence="2">D6</strain>
    </source>
</reference>